<evidence type="ECO:0000313" key="3">
    <source>
        <dbReference type="Proteomes" id="UP001165080"/>
    </source>
</evidence>
<accession>A0A9W6EXD3</accession>
<dbReference type="GO" id="GO:0051301">
    <property type="term" value="P:cell division"/>
    <property type="evidence" value="ECO:0007669"/>
    <property type="project" value="InterPro"/>
</dbReference>
<evidence type="ECO:0000313" key="2">
    <source>
        <dbReference type="EMBL" id="GLC48150.1"/>
    </source>
</evidence>
<dbReference type="GO" id="GO:0072686">
    <property type="term" value="C:mitotic spindle"/>
    <property type="evidence" value="ECO:0007669"/>
    <property type="project" value="TreeGrafter"/>
</dbReference>
<dbReference type="PANTHER" id="PTHR28573:SF1">
    <property type="entry name" value="SPINDLE AND KINETOCHORE-ASSOCIATED PROTEIN 1"/>
    <property type="match status" value="1"/>
</dbReference>
<protein>
    <submittedName>
        <fullName evidence="2">Spindle and kinetochore-associated protein 1</fullName>
    </submittedName>
</protein>
<dbReference type="GO" id="GO:0008017">
    <property type="term" value="F:microtubule binding"/>
    <property type="evidence" value="ECO:0007669"/>
    <property type="project" value="InterPro"/>
</dbReference>
<dbReference type="GO" id="GO:0000940">
    <property type="term" value="C:outer kinetochore"/>
    <property type="evidence" value="ECO:0007669"/>
    <property type="project" value="TreeGrafter"/>
</dbReference>
<dbReference type="Proteomes" id="UP001165080">
    <property type="component" value="Unassembled WGS sequence"/>
</dbReference>
<dbReference type="GO" id="GO:0007059">
    <property type="term" value="P:chromosome segregation"/>
    <property type="evidence" value="ECO:0007669"/>
    <property type="project" value="InterPro"/>
</dbReference>
<proteinExistence type="inferred from homology"/>
<reference evidence="2 3" key="1">
    <citation type="journal article" date="2023" name="Commun. Biol.">
        <title>Reorganization of the ancestral sex-determining regions during the evolution of trioecy in Pleodorina starrii.</title>
        <authorList>
            <person name="Takahashi K."/>
            <person name="Suzuki S."/>
            <person name="Kawai-Toyooka H."/>
            <person name="Yamamoto K."/>
            <person name="Hamaji T."/>
            <person name="Ootsuki R."/>
            <person name="Yamaguchi H."/>
            <person name="Kawachi M."/>
            <person name="Higashiyama T."/>
            <person name="Nozaki H."/>
        </authorList>
    </citation>
    <scope>NUCLEOTIDE SEQUENCE [LARGE SCALE GENOMIC DNA]</scope>
    <source>
        <strain evidence="2 3">NIES-4479</strain>
    </source>
</reference>
<dbReference type="GO" id="GO:0005876">
    <property type="term" value="C:spindle microtubule"/>
    <property type="evidence" value="ECO:0007669"/>
    <property type="project" value="TreeGrafter"/>
</dbReference>
<comment type="similarity">
    <text evidence="1">Belongs to the SKA1 family.</text>
</comment>
<dbReference type="InterPro" id="IPR009829">
    <property type="entry name" value="SKA1"/>
</dbReference>
<dbReference type="Gene3D" id="1.10.10.1890">
    <property type="entry name" value="Ska1 microtubule binding domain-like"/>
    <property type="match status" value="1"/>
</dbReference>
<dbReference type="PANTHER" id="PTHR28573">
    <property type="entry name" value="SPINDLE AND KINETOCHORE-ASSOCIATED PROTEIN 1"/>
    <property type="match status" value="1"/>
</dbReference>
<keyword evidence="3" id="KW-1185">Reference proteome</keyword>
<evidence type="ECO:0000256" key="1">
    <source>
        <dbReference type="ARBA" id="ARBA00006836"/>
    </source>
</evidence>
<comment type="caution">
    <text evidence="2">The sequence shown here is derived from an EMBL/GenBank/DDBJ whole genome shotgun (WGS) entry which is preliminary data.</text>
</comment>
<organism evidence="2 3">
    <name type="scientific">Pleodorina starrii</name>
    <dbReference type="NCBI Taxonomy" id="330485"/>
    <lineage>
        <taxon>Eukaryota</taxon>
        <taxon>Viridiplantae</taxon>
        <taxon>Chlorophyta</taxon>
        <taxon>core chlorophytes</taxon>
        <taxon>Chlorophyceae</taxon>
        <taxon>CS clade</taxon>
        <taxon>Chlamydomonadales</taxon>
        <taxon>Volvocaceae</taxon>
        <taxon>Pleodorina</taxon>
    </lineage>
</organism>
<name>A0A9W6EXD3_9CHLO</name>
<dbReference type="AlphaFoldDB" id="A0A9W6EXD3"/>
<sequence length="162" mass="17783">MQTGVPAAGMAMAPAVIEEASRKRKEAPRWYVTEKEFEATSSYMRGRLQPAKVNAALDELAVHAMNNAKLLSSLKGGGGKLAPAERKRATDLLHNVAGKDGIKGHFWFLDSDLREGTAIKLDKPGKSMLTLLRHLGRLQEIRCNIDGVGTTVYVMVEDPRRL</sequence>
<dbReference type="EMBL" id="BRXU01000001">
    <property type="protein sequence ID" value="GLC48150.1"/>
    <property type="molecule type" value="Genomic_DNA"/>
</dbReference>
<dbReference type="GO" id="GO:0031110">
    <property type="term" value="P:regulation of microtubule polymerization or depolymerization"/>
    <property type="evidence" value="ECO:0007669"/>
    <property type="project" value="TreeGrafter"/>
</dbReference>
<gene>
    <name evidence="2" type="primary">PLEST007458</name>
    <name evidence="2" type="ORF">PLESTB_000064700</name>
</gene>
<dbReference type="Pfam" id="PF07160">
    <property type="entry name" value="SKA1"/>
    <property type="match status" value="1"/>
</dbReference>
<dbReference type="GO" id="GO:0000278">
    <property type="term" value="P:mitotic cell cycle"/>
    <property type="evidence" value="ECO:0007669"/>
    <property type="project" value="TreeGrafter"/>
</dbReference>
<dbReference type="InterPro" id="IPR042031">
    <property type="entry name" value="SKA1_MBD_sf"/>
</dbReference>